<keyword evidence="6" id="KW-0800">Toxin</keyword>
<dbReference type="PANTHER" id="PTHR35901">
    <property type="entry name" value="RIBONUCLEASE VAPC3"/>
    <property type="match status" value="1"/>
</dbReference>
<dbReference type="PANTHER" id="PTHR35901:SF1">
    <property type="entry name" value="EXONUCLEASE VAPC9"/>
    <property type="match status" value="1"/>
</dbReference>
<evidence type="ECO:0000256" key="3">
    <source>
        <dbReference type="ARBA" id="ARBA00022723"/>
    </source>
</evidence>
<evidence type="ECO:0000256" key="5">
    <source>
        <dbReference type="ARBA" id="ARBA00022842"/>
    </source>
</evidence>
<dbReference type="InterPro" id="IPR029060">
    <property type="entry name" value="PIN-like_dom_sf"/>
</dbReference>
<sequence length="148" mass="16346">MRCVVDASVAIKWFFQSAPDEADVDAAVALLRANRDGLADFHQPPHFIAEVAAVLARKKPDEAQADLGDLLEIDFRIIEDAAIHQTALDLAIRLNHHLFDTLYHAVALHMTGTVLVTADRRYFAKAQPIGHIILLNDLAQTAHAHRDA</sequence>
<dbReference type="InterPro" id="IPR044153">
    <property type="entry name" value="PIN_Pae0151-like"/>
</dbReference>
<evidence type="ECO:0000256" key="4">
    <source>
        <dbReference type="ARBA" id="ARBA00022801"/>
    </source>
</evidence>
<gene>
    <name evidence="6" type="primary">vapC</name>
    <name evidence="8" type="ORF">EDC35_105313</name>
</gene>
<feature type="domain" description="PIN" evidence="7">
    <location>
        <begin position="4"/>
        <end position="125"/>
    </location>
</feature>
<evidence type="ECO:0000313" key="9">
    <source>
        <dbReference type="Proteomes" id="UP000295717"/>
    </source>
</evidence>
<dbReference type="InterPro" id="IPR002716">
    <property type="entry name" value="PIN_dom"/>
</dbReference>
<dbReference type="EMBL" id="SMAO01000005">
    <property type="protein sequence ID" value="TCT20869.1"/>
    <property type="molecule type" value="Genomic_DNA"/>
</dbReference>
<keyword evidence="2 6" id="KW-0540">Nuclease</keyword>
<comment type="function">
    <text evidence="6">Toxic component of a toxin-antitoxin (TA) system. An RNase.</text>
</comment>
<dbReference type="InterPro" id="IPR022907">
    <property type="entry name" value="VapC_family"/>
</dbReference>
<dbReference type="GO" id="GO:0090729">
    <property type="term" value="F:toxin activity"/>
    <property type="evidence" value="ECO:0007669"/>
    <property type="project" value="UniProtKB-KW"/>
</dbReference>
<keyword evidence="5 6" id="KW-0460">Magnesium</keyword>
<keyword evidence="1 6" id="KW-1277">Toxin-antitoxin system</keyword>
<dbReference type="GO" id="GO:0000287">
    <property type="term" value="F:magnesium ion binding"/>
    <property type="evidence" value="ECO:0007669"/>
    <property type="project" value="UniProtKB-UniRule"/>
</dbReference>
<dbReference type="RefSeq" id="WP_132977469.1">
    <property type="nucleotide sequence ID" value="NZ_SMAO01000005.1"/>
</dbReference>
<keyword evidence="9" id="KW-1185">Reference proteome</keyword>
<dbReference type="InterPro" id="IPR051619">
    <property type="entry name" value="TypeII_TA_RNase_PINc/VapC"/>
</dbReference>
<feature type="binding site" evidence="6">
    <location>
        <position position="6"/>
    </location>
    <ligand>
        <name>Mg(2+)</name>
        <dbReference type="ChEBI" id="CHEBI:18420"/>
    </ligand>
</feature>
<evidence type="ECO:0000256" key="2">
    <source>
        <dbReference type="ARBA" id="ARBA00022722"/>
    </source>
</evidence>
<protein>
    <recommendedName>
        <fullName evidence="6">Ribonuclease VapC</fullName>
        <shortName evidence="6">RNase VapC</shortName>
        <ecNumber evidence="6">3.1.-.-</ecNumber>
    </recommendedName>
    <alternativeName>
        <fullName evidence="6">Toxin VapC</fullName>
    </alternativeName>
</protein>
<dbReference type="SUPFAM" id="SSF88723">
    <property type="entry name" value="PIN domain-like"/>
    <property type="match status" value="1"/>
</dbReference>
<evidence type="ECO:0000256" key="1">
    <source>
        <dbReference type="ARBA" id="ARBA00022649"/>
    </source>
</evidence>
<dbReference type="GO" id="GO:0016787">
    <property type="term" value="F:hydrolase activity"/>
    <property type="evidence" value="ECO:0007669"/>
    <property type="project" value="UniProtKB-KW"/>
</dbReference>
<comment type="cofactor">
    <cofactor evidence="6">
        <name>Mg(2+)</name>
        <dbReference type="ChEBI" id="CHEBI:18420"/>
    </cofactor>
</comment>
<proteinExistence type="inferred from homology"/>
<comment type="caution">
    <text evidence="8">The sequence shown here is derived from an EMBL/GenBank/DDBJ whole genome shotgun (WGS) entry which is preliminary data.</text>
</comment>
<reference evidence="8 9" key="1">
    <citation type="submission" date="2019-03" db="EMBL/GenBank/DDBJ databases">
        <title>Genomic Encyclopedia of Type Strains, Phase IV (KMG-IV): sequencing the most valuable type-strain genomes for metagenomic binning, comparative biology and taxonomic classification.</title>
        <authorList>
            <person name="Goeker M."/>
        </authorList>
    </citation>
    <scope>NUCLEOTIDE SEQUENCE [LARGE SCALE GENOMIC DNA]</scope>
    <source>
        <strain evidence="8 9">DSM 13587</strain>
    </source>
</reference>
<accession>A0A4R3N2H1</accession>
<dbReference type="Gene3D" id="3.40.50.1010">
    <property type="entry name" value="5'-nuclease"/>
    <property type="match status" value="1"/>
</dbReference>
<organism evidence="8 9">
    <name type="scientific">Thiobaca trueperi</name>
    <dbReference type="NCBI Taxonomy" id="127458"/>
    <lineage>
        <taxon>Bacteria</taxon>
        <taxon>Pseudomonadati</taxon>
        <taxon>Pseudomonadota</taxon>
        <taxon>Gammaproteobacteria</taxon>
        <taxon>Chromatiales</taxon>
        <taxon>Chromatiaceae</taxon>
        <taxon>Thiobaca</taxon>
    </lineage>
</organism>
<dbReference type="CDD" id="cd09873">
    <property type="entry name" value="PIN_Pae0151-like"/>
    <property type="match status" value="1"/>
</dbReference>
<evidence type="ECO:0000259" key="7">
    <source>
        <dbReference type="Pfam" id="PF01850"/>
    </source>
</evidence>
<dbReference type="OrthoDB" id="1524147at2"/>
<dbReference type="AlphaFoldDB" id="A0A4R3N2H1"/>
<feature type="binding site" evidence="6">
    <location>
        <position position="100"/>
    </location>
    <ligand>
        <name>Mg(2+)</name>
        <dbReference type="ChEBI" id="CHEBI:18420"/>
    </ligand>
</feature>
<dbReference type="GO" id="GO:0004540">
    <property type="term" value="F:RNA nuclease activity"/>
    <property type="evidence" value="ECO:0007669"/>
    <property type="project" value="InterPro"/>
</dbReference>
<name>A0A4R3N2H1_9GAMM</name>
<evidence type="ECO:0000256" key="6">
    <source>
        <dbReference type="HAMAP-Rule" id="MF_00265"/>
    </source>
</evidence>
<dbReference type="HAMAP" id="MF_00265">
    <property type="entry name" value="VapC_Nob1"/>
    <property type="match status" value="1"/>
</dbReference>
<keyword evidence="4 6" id="KW-0378">Hydrolase</keyword>
<comment type="similarity">
    <text evidence="6">Belongs to the PINc/VapC protein family.</text>
</comment>
<dbReference type="Pfam" id="PF01850">
    <property type="entry name" value="PIN"/>
    <property type="match status" value="1"/>
</dbReference>
<evidence type="ECO:0000313" key="8">
    <source>
        <dbReference type="EMBL" id="TCT20869.1"/>
    </source>
</evidence>
<dbReference type="EC" id="3.1.-.-" evidence="6"/>
<keyword evidence="3 6" id="KW-0479">Metal-binding</keyword>
<dbReference type="Proteomes" id="UP000295717">
    <property type="component" value="Unassembled WGS sequence"/>
</dbReference>